<dbReference type="Pfam" id="PF00892">
    <property type="entry name" value="EamA"/>
    <property type="match status" value="2"/>
</dbReference>
<evidence type="ECO:0000256" key="6">
    <source>
        <dbReference type="SAM" id="Phobius"/>
    </source>
</evidence>
<keyword evidence="3 6" id="KW-0812">Transmembrane</keyword>
<proteinExistence type="inferred from homology"/>
<feature type="transmembrane region" description="Helical" evidence="6">
    <location>
        <begin position="102"/>
        <end position="123"/>
    </location>
</feature>
<comment type="subcellular location">
    <subcellularLocation>
        <location evidence="1">Membrane</location>
        <topology evidence="1">Multi-pass membrane protein</topology>
    </subcellularLocation>
</comment>
<dbReference type="InterPro" id="IPR050638">
    <property type="entry name" value="AA-Vitamin_Transporters"/>
</dbReference>
<name>A0A9D5Q7P0_9BACT</name>
<evidence type="ECO:0000256" key="5">
    <source>
        <dbReference type="ARBA" id="ARBA00023136"/>
    </source>
</evidence>
<evidence type="ECO:0000256" key="4">
    <source>
        <dbReference type="ARBA" id="ARBA00022989"/>
    </source>
</evidence>
<evidence type="ECO:0000313" key="9">
    <source>
        <dbReference type="Proteomes" id="UP000649604"/>
    </source>
</evidence>
<accession>A0A9D5Q7P0</accession>
<feature type="transmembrane region" description="Helical" evidence="6">
    <location>
        <begin position="221"/>
        <end position="242"/>
    </location>
</feature>
<organism evidence="8 9">
    <name type="scientific">candidate division KSB3 bacterium</name>
    <dbReference type="NCBI Taxonomy" id="2044937"/>
    <lineage>
        <taxon>Bacteria</taxon>
        <taxon>candidate division KSB3</taxon>
    </lineage>
</organism>
<dbReference type="InterPro" id="IPR000620">
    <property type="entry name" value="EamA_dom"/>
</dbReference>
<dbReference type="PANTHER" id="PTHR32322:SF2">
    <property type="entry name" value="EAMA DOMAIN-CONTAINING PROTEIN"/>
    <property type="match status" value="1"/>
</dbReference>
<feature type="transmembrane region" description="Helical" evidence="6">
    <location>
        <begin position="45"/>
        <end position="63"/>
    </location>
</feature>
<feature type="transmembrane region" description="Helical" evidence="6">
    <location>
        <begin position="188"/>
        <end position="209"/>
    </location>
</feature>
<protein>
    <submittedName>
        <fullName evidence="8">EamA family transporter</fullName>
    </submittedName>
</protein>
<comment type="caution">
    <text evidence="8">The sequence shown here is derived from an EMBL/GenBank/DDBJ whole genome shotgun (WGS) entry which is preliminary data.</text>
</comment>
<feature type="transmembrane region" description="Helical" evidence="6">
    <location>
        <begin position="153"/>
        <end position="176"/>
    </location>
</feature>
<evidence type="ECO:0000256" key="3">
    <source>
        <dbReference type="ARBA" id="ARBA00022692"/>
    </source>
</evidence>
<keyword evidence="4 6" id="KW-1133">Transmembrane helix</keyword>
<dbReference type="InterPro" id="IPR037185">
    <property type="entry name" value="EmrE-like"/>
</dbReference>
<dbReference type="EMBL" id="WJJP01000527">
    <property type="protein sequence ID" value="MBD3326116.1"/>
    <property type="molecule type" value="Genomic_DNA"/>
</dbReference>
<feature type="transmembrane region" description="Helical" evidence="6">
    <location>
        <begin position="130"/>
        <end position="147"/>
    </location>
</feature>
<feature type="domain" description="EamA" evidence="7">
    <location>
        <begin position="161"/>
        <end position="295"/>
    </location>
</feature>
<feature type="transmembrane region" description="Helical" evidence="6">
    <location>
        <begin position="254"/>
        <end position="273"/>
    </location>
</feature>
<feature type="transmembrane region" description="Helical" evidence="6">
    <location>
        <begin position="279"/>
        <end position="300"/>
    </location>
</feature>
<dbReference type="GO" id="GO:0016020">
    <property type="term" value="C:membrane"/>
    <property type="evidence" value="ECO:0007669"/>
    <property type="project" value="UniProtKB-SubCell"/>
</dbReference>
<evidence type="ECO:0000313" key="8">
    <source>
        <dbReference type="EMBL" id="MBD3326116.1"/>
    </source>
</evidence>
<gene>
    <name evidence="8" type="ORF">GF339_16135</name>
</gene>
<evidence type="ECO:0000256" key="2">
    <source>
        <dbReference type="ARBA" id="ARBA00007362"/>
    </source>
</evidence>
<feature type="domain" description="EamA" evidence="7">
    <location>
        <begin position="15"/>
        <end position="146"/>
    </location>
</feature>
<comment type="similarity">
    <text evidence="2">Belongs to the EamA transporter family.</text>
</comment>
<keyword evidence="5 6" id="KW-0472">Membrane</keyword>
<dbReference type="SUPFAM" id="SSF103481">
    <property type="entry name" value="Multidrug resistance efflux transporter EmrE"/>
    <property type="match status" value="2"/>
</dbReference>
<dbReference type="PANTHER" id="PTHR32322">
    <property type="entry name" value="INNER MEMBRANE TRANSPORTER"/>
    <property type="match status" value="1"/>
</dbReference>
<reference evidence="8" key="1">
    <citation type="submission" date="2019-11" db="EMBL/GenBank/DDBJ databases">
        <title>Microbial mats filling the niche in hypersaline microbial mats.</title>
        <authorList>
            <person name="Wong H.L."/>
            <person name="Macleod F.I."/>
            <person name="White R.A. III"/>
            <person name="Burns B.P."/>
        </authorList>
    </citation>
    <scope>NUCLEOTIDE SEQUENCE</scope>
    <source>
        <strain evidence="8">Rbin_158</strain>
    </source>
</reference>
<dbReference type="AlphaFoldDB" id="A0A9D5Q7P0"/>
<evidence type="ECO:0000259" key="7">
    <source>
        <dbReference type="Pfam" id="PF00892"/>
    </source>
</evidence>
<sequence length="313" mass="34665">MIRNVFRRLFDSPYVLLPLAPLFWSSNFILGRAMRADIPPVGLAFWRWAVGSALIIGVAWPHLRRDWPRLVRHWKIIGLLAILGVTAFNTLAYTGLRFTTAINGLLMQSTMPVIIVLMSYLLFRETIRPLQAGGIILSLSGVLTIITQGNPALLLTLSLNIGDLILLIAVTCYAAYSTLLRKRPALHPLSFLAATFLVGMILLLPFYLWEHFTQQVMPVNRATLLSIAYVAVFPSILAYLCFNRGVELLGANQAGLFLHLMPVFGSIMAILVLGERLEAFHALGIGLIIAGILLATQIPARSPVNKVRREDSE</sequence>
<feature type="transmembrane region" description="Helical" evidence="6">
    <location>
        <begin position="75"/>
        <end position="96"/>
    </location>
</feature>
<dbReference type="Proteomes" id="UP000649604">
    <property type="component" value="Unassembled WGS sequence"/>
</dbReference>
<evidence type="ECO:0000256" key="1">
    <source>
        <dbReference type="ARBA" id="ARBA00004141"/>
    </source>
</evidence>